<dbReference type="EMBL" id="FO082277">
    <property type="protein sequence ID" value="CCO15044.1"/>
    <property type="molecule type" value="Genomic_DNA"/>
</dbReference>
<dbReference type="Pfam" id="PF04176">
    <property type="entry name" value="TIP41"/>
    <property type="match status" value="1"/>
</dbReference>
<feature type="compositionally biased region" description="Gly residues" evidence="2">
    <location>
        <begin position="166"/>
        <end position="175"/>
    </location>
</feature>
<reference evidence="3 4" key="1">
    <citation type="submission" date="2011-10" db="EMBL/GenBank/DDBJ databases">
        <authorList>
            <person name="Genoscope - CEA"/>
        </authorList>
    </citation>
    <scope>NUCLEOTIDE SEQUENCE [LARGE SCALE GENOMIC DNA]</scope>
    <source>
        <strain evidence="3 4">RCC 1105</strain>
    </source>
</reference>
<gene>
    <name evidence="3" type="ORF">Bathy02g04780</name>
</gene>
<evidence type="ECO:0000256" key="2">
    <source>
        <dbReference type="SAM" id="MobiDB-lite"/>
    </source>
</evidence>
<feature type="region of interest" description="Disordered" evidence="2">
    <location>
        <begin position="160"/>
        <end position="184"/>
    </location>
</feature>
<feature type="region of interest" description="Disordered" evidence="2">
    <location>
        <begin position="106"/>
        <end position="132"/>
    </location>
</feature>
<dbReference type="OrthoDB" id="10253878at2759"/>
<proteinExistence type="inferred from homology"/>
<dbReference type="KEGG" id="bpg:Bathy02g04780"/>
<dbReference type="PANTHER" id="PTHR21021">
    <property type="entry name" value="GAF/PUTATIVE CYTOSKELETAL PROTEIN"/>
    <property type="match status" value="1"/>
</dbReference>
<dbReference type="GeneID" id="19017591"/>
<dbReference type="RefSeq" id="XP_007514804.1">
    <property type="nucleotide sequence ID" value="XM_007514742.1"/>
</dbReference>
<accession>K8EB75</accession>
<keyword evidence="4" id="KW-1185">Reference proteome</keyword>
<dbReference type="GO" id="GO:0005829">
    <property type="term" value="C:cytosol"/>
    <property type="evidence" value="ECO:0007669"/>
    <property type="project" value="TreeGrafter"/>
</dbReference>
<dbReference type="PANTHER" id="PTHR21021:SF16">
    <property type="entry name" value="TIP41-LIKE PROTEIN"/>
    <property type="match status" value="1"/>
</dbReference>
<comment type="similarity">
    <text evidence="1">Belongs to the TIP41 family.</text>
</comment>
<evidence type="ECO:0008006" key="5">
    <source>
        <dbReference type="Google" id="ProtNLM"/>
    </source>
</evidence>
<protein>
    <recommendedName>
        <fullName evidence="5">TIP41-like protein</fullName>
    </recommendedName>
</protein>
<dbReference type="STRING" id="41875.K8EB75"/>
<sequence length="333" mass="37886">MSECADALQKSNKKSVSISGWHVHSTKSNSIMGQREITSVEETVRTKHVPEMMFNSELRLKHAQSEVEFTFNATEALKEWMLAKNEVIKVKNSERWMQLHLERYGGKKTEEEENKREEGKEKNEETQSERTTTVLDIDELAKEGSSYDWTFTTPYRGTTTVRGEDIGGGEGGGEGVNSSELNSNTNIRWKPTEEHLDMALLTRRDPIELFDEISLYESELDDHGVSSLSVKIRVTESCWFLLLRFWLCVDGVLIRSRETRLCCDLRRRRDATTAKAGAVVLRETRLREETWSQLKDRGASTDAKQYKDAEAAASVLLAGGGPVRVVNEKLEIY</sequence>
<dbReference type="InterPro" id="IPR007303">
    <property type="entry name" value="TIP41-like"/>
</dbReference>
<evidence type="ECO:0000313" key="4">
    <source>
        <dbReference type="Proteomes" id="UP000198341"/>
    </source>
</evidence>
<dbReference type="Proteomes" id="UP000198341">
    <property type="component" value="Chromosome 2"/>
</dbReference>
<feature type="compositionally biased region" description="Basic and acidic residues" evidence="2">
    <location>
        <begin position="106"/>
        <end position="128"/>
    </location>
</feature>
<dbReference type="eggNOG" id="KOG3224">
    <property type="taxonomic scope" value="Eukaryota"/>
</dbReference>
<evidence type="ECO:0000313" key="3">
    <source>
        <dbReference type="EMBL" id="CCO15044.1"/>
    </source>
</evidence>
<dbReference type="GO" id="GO:0031929">
    <property type="term" value="P:TOR signaling"/>
    <property type="evidence" value="ECO:0007669"/>
    <property type="project" value="TreeGrafter"/>
</dbReference>
<dbReference type="AlphaFoldDB" id="K8EB75"/>
<organism evidence="3 4">
    <name type="scientific">Bathycoccus prasinos</name>
    <dbReference type="NCBI Taxonomy" id="41875"/>
    <lineage>
        <taxon>Eukaryota</taxon>
        <taxon>Viridiplantae</taxon>
        <taxon>Chlorophyta</taxon>
        <taxon>Mamiellophyceae</taxon>
        <taxon>Mamiellales</taxon>
        <taxon>Bathycoccaceae</taxon>
        <taxon>Bathycoccus</taxon>
    </lineage>
</organism>
<evidence type="ECO:0000256" key="1">
    <source>
        <dbReference type="ARBA" id="ARBA00006658"/>
    </source>
</evidence>
<name>K8EB75_9CHLO</name>
<dbReference type="InterPro" id="IPR051330">
    <property type="entry name" value="Phosphatase_reg/MetRdx"/>
</dbReference>